<accession>A0A5B7KCQ1</accession>
<comment type="caution">
    <text evidence="1">The sequence shown here is derived from an EMBL/GenBank/DDBJ whole genome shotgun (WGS) entry which is preliminary data.</text>
</comment>
<name>A0A5B7KCQ1_PORTR</name>
<dbReference type="EMBL" id="VSRR010132994">
    <property type="protein sequence ID" value="MPD02759.1"/>
    <property type="molecule type" value="Genomic_DNA"/>
</dbReference>
<gene>
    <name evidence="1" type="ORF">E2C01_098361</name>
</gene>
<evidence type="ECO:0000313" key="1">
    <source>
        <dbReference type="EMBL" id="MPD02759.1"/>
    </source>
</evidence>
<evidence type="ECO:0000313" key="2">
    <source>
        <dbReference type="Proteomes" id="UP000324222"/>
    </source>
</evidence>
<protein>
    <submittedName>
        <fullName evidence="1">Uncharacterized protein</fullName>
    </submittedName>
</protein>
<proteinExistence type="predicted"/>
<sequence>MFRQNTNAHNVFFPSYIFFLQVFSPSHSCLPLFHNHYIPSYTTTTTTITTTANLPFPSLSPGSQPASQLVSHLTMAVMVDLCKNRRFCATRGWRRRLLLAGGPHAVTGQDTP</sequence>
<reference evidence="1 2" key="1">
    <citation type="submission" date="2019-05" db="EMBL/GenBank/DDBJ databases">
        <title>Another draft genome of Portunus trituberculatus and its Hox gene families provides insights of decapod evolution.</title>
        <authorList>
            <person name="Jeong J.-H."/>
            <person name="Song I."/>
            <person name="Kim S."/>
            <person name="Choi T."/>
            <person name="Kim D."/>
            <person name="Ryu S."/>
            <person name="Kim W."/>
        </authorList>
    </citation>
    <scope>NUCLEOTIDE SEQUENCE [LARGE SCALE GENOMIC DNA]</scope>
    <source>
        <tissue evidence="1">Muscle</tissue>
    </source>
</reference>
<keyword evidence="2" id="KW-1185">Reference proteome</keyword>
<organism evidence="1 2">
    <name type="scientific">Portunus trituberculatus</name>
    <name type="common">Swimming crab</name>
    <name type="synonym">Neptunus trituberculatus</name>
    <dbReference type="NCBI Taxonomy" id="210409"/>
    <lineage>
        <taxon>Eukaryota</taxon>
        <taxon>Metazoa</taxon>
        <taxon>Ecdysozoa</taxon>
        <taxon>Arthropoda</taxon>
        <taxon>Crustacea</taxon>
        <taxon>Multicrustacea</taxon>
        <taxon>Malacostraca</taxon>
        <taxon>Eumalacostraca</taxon>
        <taxon>Eucarida</taxon>
        <taxon>Decapoda</taxon>
        <taxon>Pleocyemata</taxon>
        <taxon>Brachyura</taxon>
        <taxon>Eubrachyura</taxon>
        <taxon>Portunoidea</taxon>
        <taxon>Portunidae</taxon>
        <taxon>Portuninae</taxon>
        <taxon>Portunus</taxon>
    </lineage>
</organism>
<dbReference type="AlphaFoldDB" id="A0A5B7KCQ1"/>
<dbReference type="Proteomes" id="UP000324222">
    <property type="component" value="Unassembled WGS sequence"/>
</dbReference>